<dbReference type="Proteomes" id="UP000038204">
    <property type="component" value="Unassembled WGS sequence"/>
</dbReference>
<reference evidence="5 7" key="2">
    <citation type="submission" date="2015-03" db="EMBL/GenBank/DDBJ databases">
        <authorList>
            <person name="Murphy D."/>
        </authorList>
    </citation>
    <scope>NUCLEOTIDE SEQUENCE [LARGE SCALE GENOMIC DNA]</scope>
    <source>
        <strain evidence="5 7">Y233</strain>
    </source>
</reference>
<dbReference type="AlphaFoldDB" id="A0A0T9P213"/>
<dbReference type="PANTHER" id="PTHR42794:SF2">
    <property type="entry name" value="ABC TRANSPORTER ATP-BINDING PROTEIN"/>
    <property type="match status" value="1"/>
</dbReference>
<dbReference type="SMART" id="SM00382">
    <property type="entry name" value="AAA"/>
    <property type="match status" value="1"/>
</dbReference>
<dbReference type="EC" id="3.6.3.34" evidence="5"/>
<protein>
    <submittedName>
        <fullName evidence="4">Iron ABC transporter ATP-binding protein</fullName>
    </submittedName>
    <submittedName>
        <fullName evidence="5">Putative transport ATP-binding protein</fullName>
        <ecNumber evidence="5">3.6.3.34</ecNumber>
    </submittedName>
</protein>
<evidence type="ECO:0000313" key="4">
    <source>
        <dbReference type="EMBL" id="AHK20615.1"/>
    </source>
</evidence>
<sequence length="261" mass="28690">MTQLTLKQVGVTLHKRPLLTDISLTWPAAQVSGIIGPNGAGKSTLLKAINHMVPITGQIEYQQCPLNTRVTRIAYVSQLNRSDSALTVFEMVLLGKVRQLSWRVSPAQTDAVELVLAECGISSLANQTFNRLSGGQRQLVMLAQAFIAQPQIILLDEPTSALDIHHQLRVLQKIVDYSKRHQCTTLMVIHDLGLALRFCQTLTLLHRGNIACHGAAHQVIADPMMSTVFGVGIESGTSPLGYHYLLPTQFLPTHGEKICMR</sequence>
<evidence type="ECO:0000313" key="7">
    <source>
        <dbReference type="Proteomes" id="UP000038204"/>
    </source>
</evidence>
<dbReference type="SUPFAM" id="SSF52540">
    <property type="entry name" value="P-loop containing nucleoside triphosphate hydrolases"/>
    <property type="match status" value="1"/>
</dbReference>
<evidence type="ECO:0000256" key="1">
    <source>
        <dbReference type="ARBA" id="ARBA00022741"/>
    </source>
</evidence>
<dbReference type="PANTHER" id="PTHR42794">
    <property type="entry name" value="HEMIN IMPORT ATP-BINDING PROTEIN HMUV"/>
    <property type="match status" value="1"/>
</dbReference>
<evidence type="ECO:0000313" key="6">
    <source>
        <dbReference type="Proteomes" id="UP000019439"/>
    </source>
</evidence>
<dbReference type="GO" id="GO:0005524">
    <property type="term" value="F:ATP binding"/>
    <property type="evidence" value="ECO:0007669"/>
    <property type="project" value="UniProtKB-KW"/>
</dbReference>
<evidence type="ECO:0000259" key="3">
    <source>
        <dbReference type="PROSITE" id="PS50893"/>
    </source>
</evidence>
<evidence type="ECO:0000256" key="2">
    <source>
        <dbReference type="ARBA" id="ARBA00022840"/>
    </source>
</evidence>
<organism evidence="5 7">
    <name type="scientific">Yersinia similis</name>
    <dbReference type="NCBI Taxonomy" id="367190"/>
    <lineage>
        <taxon>Bacteria</taxon>
        <taxon>Pseudomonadati</taxon>
        <taxon>Pseudomonadota</taxon>
        <taxon>Gammaproteobacteria</taxon>
        <taxon>Enterobacterales</taxon>
        <taxon>Yersiniaceae</taxon>
        <taxon>Yersinia</taxon>
    </lineage>
</organism>
<keyword evidence="2 5" id="KW-0067">ATP-binding</keyword>
<evidence type="ECO:0000313" key="5">
    <source>
        <dbReference type="EMBL" id="CNH41856.1"/>
    </source>
</evidence>
<dbReference type="PATRIC" id="fig|367190.3.peg.3103"/>
<dbReference type="KEGG" id="ysi:BF17_15905"/>
<dbReference type="GeneID" id="96664941"/>
<keyword evidence="1" id="KW-0547">Nucleotide-binding</keyword>
<dbReference type="Gene3D" id="3.40.50.300">
    <property type="entry name" value="P-loop containing nucleotide triphosphate hydrolases"/>
    <property type="match status" value="1"/>
</dbReference>
<dbReference type="InterPro" id="IPR003439">
    <property type="entry name" value="ABC_transporter-like_ATP-bd"/>
</dbReference>
<name>A0A0T9P213_9GAMM</name>
<dbReference type="PROSITE" id="PS50893">
    <property type="entry name" value="ABC_TRANSPORTER_2"/>
    <property type="match status" value="1"/>
</dbReference>
<accession>A0A0T9P213</accession>
<dbReference type="InterPro" id="IPR017871">
    <property type="entry name" value="ABC_transporter-like_CS"/>
</dbReference>
<dbReference type="RefSeq" id="WP_025383272.1">
    <property type="nucleotide sequence ID" value="NZ_CABIHS010000307.1"/>
</dbReference>
<reference evidence="4 6" key="1">
    <citation type="journal article" date="2014" name="Genome Announc.">
        <title>Genome Sequence of Yersinia similis Y228T, a Member of the Yersinia pseudotuberculosis Complex.</title>
        <authorList>
            <person name="Sprague L.D."/>
            <person name="Neubauer H."/>
        </authorList>
    </citation>
    <scope>NUCLEOTIDE SEQUENCE [LARGE SCALE GENOMIC DNA]</scope>
    <source>
        <strain evidence="4 6">228</strain>
    </source>
</reference>
<dbReference type="EMBL" id="CQBK01000003">
    <property type="protein sequence ID" value="CNH41856.1"/>
    <property type="molecule type" value="Genomic_DNA"/>
</dbReference>
<keyword evidence="6" id="KW-1185">Reference proteome</keyword>
<dbReference type="InterPro" id="IPR003593">
    <property type="entry name" value="AAA+_ATPase"/>
</dbReference>
<dbReference type="CDD" id="cd03214">
    <property type="entry name" value="ABC_Iron-Siderophores_B12_Hemin"/>
    <property type="match status" value="1"/>
</dbReference>
<keyword evidence="5" id="KW-0378">Hydrolase</keyword>
<dbReference type="PROSITE" id="PS00211">
    <property type="entry name" value="ABC_TRANSPORTER_1"/>
    <property type="match status" value="1"/>
</dbReference>
<dbReference type="GO" id="GO:0016887">
    <property type="term" value="F:ATP hydrolysis activity"/>
    <property type="evidence" value="ECO:0007669"/>
    <property type="project" value="InterPro"/>
</dbReference>
<dbReference type="EMBL" id="CP007230">
    <property type="protein sequence ID" value="AHK20615.1"/>
    <property type="molecule type" value="Genomic_DNA"/>
</dbReference>
<proteinExistence type="predicted"/>
<dbReference type="Pfam" id="PF00005">
    <property type="entry name" value="ABC_tran"/>
    <property type="match status" value="1"/>
</dbReference>
<gene>
    <name evidence="5" type="primary">fhuC_3</name>
    <name evidence="4" type="ORF">BF17_15905</name>
    <name evidence="5" type="ORF">ERS008667_00557</name>
</gene>
<dbReference type="InterPro" id="IPR027417">
    <property type="entry name" value="P-loop_NTPase"/>
</dbReference>
<dbReference type="Proteomes" id="UP000019439">
    <property type="component" value="Chromosome"/>
</dbReference>
<feature type="domain" description="ABC transporter" evidence="3">
    <location>
        <begin position="4"/>
        <end position="232"/>
    </location>
</feature>